<evidence type="ECO:0000313" key="2">
    <source>
        <dbReference type="Proteomes" id="UP001474421"/>
    </source>
</evidence>
<reference evidence="1 2" key="1">
    <citation type="journal article" date="2024" name="Proc. Natl. Acad. Sci. U.S.A.">
        <title>The genetic regulatory architecture and epigenomic basis for age-related changes in rattlesnake venom.</title>
        <authorList>
            <person name="Hogan M.P."/>
            <person name="Holding M.L."/>
            <person name="Nystrom G.S."/>
            <person name="Colston T.J."/>
            <person name="Bartlett D.A."/>
            <person name="Mason A.J."/>
            <person name="Ellsworth S.A."/>
            <person name="Rautsaw R.M."/>
            <person name="Lawrence K.C."/>
            <person name="Strickland J.L."/>
            <person name="He B."/>
            <person name="Fraser P."/>
            <person name="Margres M.J."/>
            <person name="Gilbert D.M."/>
            <person name="Gibbs H.L."/>
            <person name="Parkinson C.L."/>
            <person name="Rokyta D.R."/>
        </authorList>
    </citation>
    <scope>NUCLEOTIDE SEQUENCE [LARGE SCALE GENOMIC DNA]</scope>
    <source>
        <strain evidence="1">DRR0105</strain>
    </source>
</reference>
<organism evidence="1 2">
    <name type="scientific">Crotalus adamanteus</name>
    <name type="common">Eastern diamondback rattlesnake</name>
    <dbReference type="NCBI Taxonomy" id="8729"/>
    <lineage>
        <taxon>Eukaryota</taxon>
        <taxon>Metazoa</taxon>
        <taxon>Chordata</taxon>
        <taxon>Craniata</taxon>
        <taxon>Vertebrata</taxon>
        <taxon>Euteleostomi</taxon>
        <taxon>Lepidosauria</taxon>
        <taxon>Squamata</taxon>
        <taxon>Bifurcata</taxon>
        <taxon>Unidentata</taxon>
        <taxon>Episquamata</taxon>
        <taxon>Toxicofera</taxon>
        <taxon>Serpentes</taxon>
        <taxon>Colubroidea</taxon>
        <taxon>Viperidae</taxon>
        <taxon>Crotalinae</taxon>
        <taxon>Crotalus</taxon>
    </lineage>
</organism>
<keyword evidence="2" id="KW-1185">Reference proteome</keyword>
<proteinExistence type="predicted"/>
<gene>
    <name evidence="1" type="ORF">NXF25_007612</name>
</gene>
<dbReference type="AlphaFoldDB" id="A0AAW1BKW4"/>
<comment type="caution">
    <text evidence="1">The sequence shown here is derived from an EMBL/GenBank/DDBJ whole genome shotgun (WGS) entry which is preliminary data.</text>
</comment>
<name>A0AAW1BKW4_CROAD</name>
<dbReference type="EMBL" id="JAOTOJ010000003">
    <property type="protein sequence ID" value="KAK9402785.1"/>
    <property type="molecule type" value="Genomic_DNA"/>
</dbReference>
<protein>
    <submittedName>
        <fullName evidence="1">Uncharacterized protein</fullName>
    </submittedName>
</protein>
<sequence>MAGGSGDAMAEPSAAAYFAYKRAVLLGGSEWLSAPERHRRGLLRSRLCCLGQKGQETTTVTNQQSLKRSQTPLPAEGPAGLPWFLLELQETPGWLAGKRLRGRERFPA</sequence>
<dbReference type="Proteomes" id="UP001474421">
    <property type="component" value="Unassembled WGS sequence"/>
</dbReference>
<accession>A0AAW1BKW4</accession>
<evidence type="ECO:0000313" key="1">
    <source>
        <dbReference type="EMBL" id="KAK9402785.1"/>
    </source>
</evidence>